<gene>
    <name evidence="1" type="ORF">Anas_07214</name>
</gene>
<name>A0A5N5T1I8_9CRUS</name>
<keyword evidence="2" id="KW-1185">Reference proteome</keyword>
<proteinExistence type="predicted"/>
<reference evidence="1 2" key="1">
    <citation type="journal article" date="2019" name="PLoS Biol.">
        <title>Sex chromosomes control vertical transmission of feminizing Wolbachia symbionts in an isopod.</title>
        <authorList>
            <person name="Becking T."/>
            <person name="Chebbi M.A."/>
            <person name="Giraud I."/>
            <person name="Moumen B."/>
            <person name="Laverre T."/>
            <person name="Caubet Y."/>
            <person name="Peccoud J."/>
            <person name="Gilbert C."/>
            <person name="Cordaux R."/>
        </authorList>
    </citation>
    <scope>NUCLEOTIDE SEQUENCE [LARGE SCALE GENOMIC DNA]</scope>
    <source>
        <strain evidence="1">ANa2</strain>
        <tissue evidence="1">Whole body excluding digestive tract and cuticle</tissue>
    </source>
</reference>
<sequence length="112" mass="13147">MRFRNRCTEILVHIQELLENVDSETERVVIEKYQQIHDFPILYVCSDKLVYLVNTIVMDASFPERVLWGFYVIDRNGTTFEHKEDVPDFTTQGGGIRRISSKENLTLDQPKP</sequence>
<accession>A0A5N5T1I8</accession>
<dbReference type="Proteomes" id="UP000326759">
    <property type="component" value="Unassembled WGS sequence"/>
</dbReference>
<organism evidence="1 2">
    <name type="scientific">Armadillidium nasatum</name>
    <dbReference type="NCBI Taxonomy" id="96803"/>
    <lineage>
        <taxon>Eukaryota</taxon>
        <taxon>Metazoa</taxon>
        <taxon>Ecdysozoa</taxon>
        <taxon>Arthropoda</taxon>
        <taxon>Crustacea</taxon>
        <taxon>Multicrustacea</taxon>
        <taxon>Malacostraca</taxon>
        <taxon>Eumalacostraca</taxon>
        <taxon>Peracarida</taxon>
        <taxon>Isopoda</taxon>
        <taxon>Oniscidea</taxon>
        <taxon>Crinocheta</taxon>
        <taxon>Armadillidiidae</taxon>
        <taxon>Armadillidium</taxon>
    </lineage>
</organism>
<dbReference type="EMBL" id="SEYY01019001">
    <property type="protein sequence ID" value="KAB7498780.1"/>
    <property type="molecule type" value="Genomic_DNA"/>
</dbReference>
<evidence type="ECO:0000313" key="2">
    <source>
        <dbReference type="Proteomes" id="UP000326759"/>
    </source>
</evidence>
<protein>
    <submittedName>
        <fullName evidence="1">Uncharacterized protein</fullName>
    </submittedName>
</protein>
<evidence type="ECO:0000313" key="1">
    <source>
        <dbReference type="EMBL" id="KAB7498780.1"/>
    </source>
</evidence>
<comment type="caution">
    <text evidence="1">The sequence shown here is derived from an EMBL/GenBank/DDBJ whole genome shotgun (WGS) entry which is preliminary data.</text>
</comment>
<dbReference type="AlphaFoldDB" id="A0A5N5T1I8"/>